<gene>
    <name evidence="8" type="ORF">AOCH_006008</name>
</gene>
<dbReference type="GO" id="GO:0016740">
    <property type="term" value="F:transferase activity"/>
    <property type="evidence" value="ECO:0007669"/>
    <property type="project" value="UniProtKB-KW"/>
</dbReference>
<dbReference type="Proteomes" id="UP000034947">
    <property type="component" value="Unassembled WGS sequence"/>
</dbReference>
<keyword evidence="9" id="KW-1185">Reference proteome</keyword>
<evidence type="ECO:0000256" key="4">
    <source>
        <dbReference type="ARBA" id="ARBA00022946"/>
    </source>
</evidence>
<dbReference type="InterPro" id="IPR011009">
    <property type="entry name" value="Kinase-like_dom_sf"/>
</dbReference>
<name>A0A0F8UY70_9EURO</name>
<evidence type="ECO:0000259" key="7">
    <source>
        <dbReference type="Pfam" id="PF01636"/>
    </source>
</evidence>
<evidence type="ECO:0000256" key="2">
    <source>
        <dbReference type="ARBA" id="ARBA00005543"/>
    </source>
</evidence>
<comment type="similarity">
    <text evidence="2">Belongs to the AIM9 family.</text>
</comment>
<proteinExistence type="inferred from homology"/>
<keyword evidence="4" id="KW-0809">Transit peptide</keyword>
<dbReference type="PANTHER" id="PTHR36091:SF1">
    <property type="entry name" value="ALTERED INHERITANCE OF MITOCHONDRIA PROTEIN 9, MITOCHONDRIAL"/>
    <property type="match status" value="1"/>
</dbReference>
<keyword evidence="5" id="KW-0496">Mitochondrion</keyword>
<feature type="domain" description="Aminoglycoside phosphotransferase" evidence="7">
    <location>
        <begin position="141"/>
        <end position="413"/>
    </location>
</feature>
<accession>A0A0F8UY70</accession>
<comment type="subcellular location">
    <subcellularLocation>
        <location evidence="1">Mitochondrion</location>
    </subcellularLocation>
</comment>
<dbReference type="VEuPathDB" id="FungiDB:P175DRAFT_0459676"/>
<evidence type="ECO:0000256" key="5">
    <source>
        <dbReference type="ARBA" id="ARBA00023128"/>
    </source>
</evidence>
<protein>
    <recommendedName>
        <fullName evidence="3">Altered inheritance of mitochondria protein 9, mitochondrial</fullName>
    </recommendedName>
    <alternativeName>
        <fullName evidence="6">Found in mitochondrial proteome protein 29</fullName>
    </alternativeName>
</protein>
<dbReference type="Pfam" id="PF01636">
    <property type="entry name" value="APH"/>
    <property type="match status" value="1"/>
</dbReference>
<feature type="non-terminal residue" evidence="8">
    <location>
        <position position="1"/>
    </location>
</feature>
<dbReference type="GO" id="GO:0005739">
    <property type="term" value="C:mitochondrion"/>
    <property type="evidence" value="ECO:0007669"/>
    <property type="project" value="UniProtKB-SubCell"/>
</dbReference>
<evidence type="ECO:0000313" key="9">
    <source>
        <dbReference type="Proteomes" id="UP000034947"/>
    </source>
</evidence>
<dbReference type="SUPFAM" id="SSF56112">
    <property type="entry name" value="Protein kinase-like (PK-like)"/>
    <property type="match status" value="1"/>
</dbReference>
<organism evidence="8 9">
    <name type="scientific">Aspergillus ochraceoroseus</name>
    <dbReference type="NCBI Taxonomy" id="138278"/>
    <lineage>
        <taxon>Eukaryota</taxon>
        <taxon>Fungi</taxon>
        <taxon>Dikarya</taxon>
        <taxon>Ascomycota</taxon>
        <taxon>Pezizomycotina</taxon>
        <taxon>Eurotiomycetes</taxon>
        <taxon>Eurotiomycetidae</taxon>
        <taxon>Eurotiales</taxon>
        <taxon>Aspergillaceae</taxon>
        <taxon>Aspergillus</taxon>
        <taxon>Aspergillus subgen. Nidulantes</taxon>
    </lineage>
</organism>
<sequence length="609" mass="70346">NSAGNQSPANHKSRPPYLKARFLQIRNMKTSLKFSHSTPSIPHPSHLYSRIYRRYFSVLRFTPEVCLGHNFLPLYNPQSRIRLRLMRSSSTQQSCTDFFRYTSGRWLWDEEQQLRDRFSPFNIPELQKVAASSVGAKKCVTITKLAEGSFNKTFRLMMDNGMTVIARIPHPIAGPQHYTTASEVATMEFARSILEIPVPRIYAWSADVKNPVESEYIIMEEAPGEKLEDIWNNLSLEEKIAIMKDLVLLEKKMISVSFNSYGNIYYATEAIQGAVRAEVFGDVTPEVKKTVLNRFVIGPVVERGYWNKERAMMDIDRGPWKQPQRFAASLARRELEWIKQHAIPKSQDDPLVTSATQNSPESHILLLQKYLEIVPYLLPDDPAVIASHLWHTDLHSGNIFVDRGRICSVIDWQGTWAAPLILQARHPQLVDYHGEIILKAPPSFKDLEPAEKARVRREMSSSIILYLYKKQIAKQVPLLDKVLHFDHGRTRCEPIQFVGDTWDNDILPLRESLIRIEKYWDELGFKSPCPIHFTQDELRIHAEEGEGWNDVQDFWNSVSDIVSRDGWTPIHLYDDAVALFTELREAGLKSMLGKEREDFKRQTQWIEKT</sequence>
<dbReference type="EMBL" id="JYKN01000430">
    <property type="protein sequence ID" value="KKK24458.1"/>
    <property type="molecule type" value="Genomic_DNA"/>
</dbReference>
<evidence type="ECO:0000256" key="1">
    <source>
        <dbReference type="ARBA" id="ARBA00004173"/>
    </source>
</evidence>
<keyword evidence="8" id="KW-0808">Transferase</keyword>
<comment type="caution">
    <text evidence="8">The sequence shown here is derived from an EMBL/GenBank/DDBJ whole genome shotgun (WGS) entry which is preliminary data.</text>
</comment>
<evidence type="ECO:0000256" key="3">
    <source>
        <dbReference type="ARBA" id="ARBA00016197"/>
    </source>
</evidence>
<evidence type="ECO:0000313" key="8">
    <source>
        <dbReference type="EMBL" id="KKK24458.1"/>
    </source>
</evidence>
<dbReference type="InterPro" id="IPR002575">
    <property type="entry name" value="Aminoglycoside_PTrfase"/>
</dbReference>
<dbReference type="PANTHER" id="PTHR36091">
    <property type="entry name" value="ALTERED INHERITANCE OF MITOCHONDRIA PROTEIN 9, MITOCHONDRIAL"/>
    <property type="match status" value="1"/>
</dbReference>
<dbReference type="InterPro" id="IPR051035">
    <property type="entry name" value="Mito_inheritance_9"/>
</dbReference>
<evidence type="ECO:0000256" key="6">
    <source>
        <dbReference type="ARBA" id="ARBA00031849"/>
    </source>
</evidence>
<dbReference type="OrthoDB" id="2968323at2759"/>
<reference evidence="8 9" key="1">
    <citation type="submission" date="2015-02" db="EMBL/GenBank/DDBJ databases">
        <title>Draft Genome Sequences of Two Closely-Related Aflatoxigenic Aspergillus Species Obtained from the Cote d'Ivoire.</title>
        <authorList>
            <person name="Moore G.G."/>
            <person name="Beltz S.B."/>
            <person name="Mack B.M."/>
        </authorList>
    </citation>
    <scope>NUCLEOTIDE SEQUENCE [LARGE SCALE GENOMIC DNA]</scope>
    <source>
        <strain evidence="8 9">SRRC1432</strain>
    </source>
</reference>
<dbReference type="AlphaFoldDB" id="A0A0F8UY70"/>
<dbReference type="Gene3D" id="3.90.1200.10">
    <property type="match status" value="1"/>
</dbReference>